<reference evidence="1 2" key="1">
    <citation type="submission" date="2019-02" db="EMBL/GenBank/DDBJ databases">
        <title>Deep-cultivation of Planctomycetes and their phenomic and genomic characterization uncovers novel biology.</title>
        <authorList>
            <person name="Wiegand S."/>
            <person name="Jogler M."/>
            <person name="Boedeker C."/>
            <person name="Pinto D."/>
            <person name="Vollmers J."/>
            <person name="Rivas-Marin E."/>
            <person name="Kohn T."/>
            <person name="Peeters S.H."/>
            <person name="Heuer A."/>
            <person name="Rast P."/>
            <person name="Oberbeckmann S."/>
            <person name="Bunk B."/>
            <person name="Jeske O."/>
            <person name="Meyerdierks A."/>
            <person name="Storesund J.E."/>
            <person name="Kallscheuer N."/>
            <person name="Luecker S."/>
            <person name="Lage O.M."/>
            <person name="Pohl T."/>
            <person name="Merkel B.J."/>
            <person name="Hornburger P."/>
            <person name="Mueller R.-W."/>
            <person name="Bruemmer F."/>
            <person name="Labrenz M."/>
            <person name="Spormann A.M."/>
            <person name="Op den Camp H."/>
            <person name="Overmann J."/>
            <person name="Amann R."/>
            <person name="Jetten M.S.M."/>
            <person name="Mascher T."/>
            <person name="Medema M.H."/>
            <person name="Devos D.P."/>
            <person name="Kaster A.-K."/>
            <person name="Ovreas L."/>
            <person name="Rohde M."/>
            <person name="Galperin M.Y."/>
            <person name="Jogler C."/>
        </authorList>
    </citation>
    <scope>NUCLEOTIDE SEQUENCE [LARGE SCALE GENOMIC DNA]</scope>
    <source>
        <strain evidence="1 2">Mal33</strain>
    </source>
</reference>
<protein>
    <submittedName>
        <fullName evidence="1">Uncharacterized protein</fullName>
    </submittedName>
</protein>
<proteinExistence type="predicted"/>
<gene>
    <name evidence="1" type="ORF">Mal33_25150</name>
</gene>
<dbReference type="AlphaFoldDB" id="A0A518ITV4"/>
<dbReference type="Proteomes" id="UP000316770">
    <property type="component" value="Chromosome"/>
</dbReference>
<dbReference type="EMBL" id="CP036318">
    <property type="protein sequence ID" value="QDV56524.1"/>
    <property type="molecule type" value="Genomic_DNA"/>
</dbReference>
<keyword evidence="2" id="KW-1185">Reference proteome</keyword>
<accession>A0A518ITV4</accession>
<evidence type="ECO:0000313" key="1">
    <source>
        <dbReference type="EMBL" id="QDV56524.1"/>
    </source>
</evidence>
<organism evidence="1 2">
    <name type="scientific">Rosistilla oblonga</name>
    <dbReference type="NCBI Taxonomy" id="2527990"/>
    <lineage>
        <taxon>Bacteria</taxon>
        <taxon>Pseudomonadati</taxon>
        <taxon>Planctomycetota</taxon>
        <taxon>Planctomycetia</taxon>
        <taxon>Pirellulales</taxon>
        <taxon>Pirellulaceae</taxon>
        <taxon>Rosistilla</taxon>
    </lineage>
</organism>
<dbReference type="RefSeq" id="WP_145285068.1">
    <property type="nucleotide sequence ID" value="NZ_CP036318.1"/>
</dbReference>
<name>A0A518ITV4_9BACT</name>
<sequence>MRIITSLAPSRMDRQRECINSWTRYGHAVAAVQSTLDVINPIDGVSSLAVPPSQSKFAKPHLPFITDLIDQGPGLVLNSDISLSGRIDWDWRPGTLYCGIRHNGPELERWGIDAFYVPSDIRHKIPNVGFLVGMPGWDWWLPYHCHLLGVPIHVDKRPVFQHTPHPIRWSQQDHETSKAILLDRYAIDHDAMKRFILDITERN</sequence>
<evidence type="ECO:0000313" key="2">
    <source>
        <dbReference type="Proteomes" id="UP000316770"/>
    </source>
</evidence>